<dbReference type="AlphaFoldDB" id="A0A0K2UKP0"/>
<proteinExistence type="predicted"/>
<organism evidence="2">
    <name type="scientific">Lepeophtheirus salmonis</name>
    <name type="common">Salmon louse</name>
    <name type="synonym">Caligus salmonis</name>
    <dbReference type="NCBI Taxonomy" id="72036"/>
    <lineage>
        <taxon>Eukaryota</taxon>
        <taxon>Metazoa</taxon>
        <taxon>Ecdysozoa</taxon>
        <taxon>Arthropoda</taxon>
        <taxon>Crustacea</taxon>
        <taxon>Multicrustacea</taxon>
        <taxon>Hexanauplia</taxon>
        <taxon>Copepoda</taxon>
        <taxon>Siphonostomatoida</taxon>
        <taxon>Caligidae</taxon>
        <taxon>Lepeophtheirus</taxon>
    </lineage>
</organism>
<evidence type="ECO:0000313" key="2">
    <source>
        <dbReference type="EMBL" id="CDW38462.1"/>
    </source>
</evidence>
<keyword evidence="1" id="KW-1133">Transmembrane helix</keyword>
<keyword evidence="1" id="KW-0472">Membrane</keyword>
<evidence type="ECO:0000256" key="1">
    <source>
        <dbReference type="SAM" id="Phobius"/>
    </source>
</evidence>
<accession>A0A0K2UKP0</accession>
<keyword evidence="1" id="KW-0812">Transmembrane</keyword>
<sequence>MGSFSISSLKIKIPFPPTNVNSLPLLHMFNSSAAHIFFICSSLLFVVSAPYNVLCALVSIPIKMGVRYYLHFCINFSSNGKAYSNIISTKYDTTIIRCFFSFHVTVPISLLQ</sequence>
<reference evidence="2" key="1">
    <citation type="submission" date="2014-05" db="EMBL/GenBank/DDBJ databases">
        <authorList>
            <person name="Chronopoulou M."/>
        </authorList>
    </citation>
    <scope>NUCLEOTIDE SEQUENCE</scope>
    <source>
        <tissue evidence="2">Whole organism</tissue>
    </source>
</reference>
<name>A0A0K2UKP0_LEPSM</name>
<dbReference type="EMBL" id="HACA01021101">
    <property type="protein sequence ID" value="CDW38462.1"/>
    <property type="molecule type" value="Transcribed_RNA"/>
</dbReference>
<protein>
    <submittedName>
        <fullName evidence="2">Uncharacterized protein</fullName>
    </submittedName>
</protein>
<feature type="transmembrane region" description="Helical" evidence="1">
    <location>
        <begin position="33"/>
        <end position="60"/>
    </location>
</feature>